<dbReference type="SUPFAM" id="SSF53448">
    <property type="entry name" value="Nucleotide-diphospho-sugar transferases"/>
    <property type="match status" value="1"/>
</dbReference>
<dbReference type="OrthoDB" id="9771846at2"/>
<dbReference type="RefSeq" id="WP_027260232.1">
    <property type="nucleotide sequence ID" value="NZ_FPAW01000030.1"/>
</dbReference>
<dbReference type="PANTHER" id="PTHR43179:SF7">
    <property type="entry name" value="RHAMNOSYLTRANSFERASE WBBL"/>
    <property type="match status" value="1"/>
</dbReference>
<dbReference type="Gene3D" id="3.90.550.10">
    <property type="entry name" value="Spore Coat Polysaccharide Biosynthesis Protein SpsA, Chain A"/>
    <property type="match status" value="1"/>
</dbReference>
<dbReference type="Pfam" id="PF00535">
    <property type="entry name" value="Glycos_transf_2"/>
    <property type="match status" value="1"/>
</dbReference>
<gene>
    <name evidence="2" type="ORF">SAMN05216236_13025</name>
</gene>
<dbReference type="CDD" id="cd04186">
    <property type="entry name" value="GT_2_like_c"/>
    <property type="match status" value="1"/>
</dbReference>
<evidence type="ECO:0000313" key="2">
    <source>
        <dbReference type="EMBL" id="SFU12570.1"/>
    </source>
</evidence>
<dbReference type="EMBL" id="FPAW01000030">
    <property type="protein sequence ID" value="SFU12570.1"/>
    <property type="molecule type" value="Genomic_DNA"/>
</dbReference>
<name>A0A1I7DLM1_9RHOB</name>
<evidence type="ECO:0000259" key="1">
    <source>
        <dbReference type="Pfam" id="PF00535"/>
    </source>
</evidence>
<accession>A0A1I7DLM1</accession>
<dbReference type="PANTHER" id="PTHR43179">
    <property type="entry name" value="RHAMNOSYLTRANSFERASE WBBL"/>
    <property type="match status" value="1"/>
</dbReference>
<dbReference type="Proteomes" id="UP000182466">
    <property type="component" value="Unassembled WGS sequence"/>
</dbReference>
<dbReference type="InterPro" id="IPR029044">
    <property type="entry name" value="Nucleotide-diphossugar_trans"/>
</dbReference>
<sequence>MLRSIGVSIINYKTAELTIACVQSVLADVGNLPVQIVVVDNASGDGSAERIADWIAEQPAGTPVRLVCSKANTGFSGGHNLGMAALDADWYLILNSDAVLRPGFLQAMQDATAANPRTGLIAPQIETEDGDIQVSCFRFHSPWSELIRGAGSGPVTRILKRHVVALQPPVDPEQIEWASFACILLNARMAKQIGPMDEGYFLYFEDAEYSLRARRAGWTIMQETQAVMVHYRGGSGPVKALEQARKRLPPYFYASRTRFFRQAYGIAGPWLANLMWSAGRLMAQVRQMLGKPAPRRIEAEPRDIWTNVLHPLGPRRAPGE</sequence>
<dbReference type="STRING" id="999627.SAMN05216236_13025"/>
<organism evidence="2 3">
    <name type="scientific">Sedimentitalea nanhaiensis</name>
    <dbReference type="NCBI Taxonomy" id="999627"/>
    <lineage>
        <taxon>Bacteria</taxon>
        <taxon>Pseudomonadati</taxon>
        <taxon>Pseudomonadota</taxon>
        <taxon>Alphaproteobacteria</taxon>
        <taxon>Rhodobacterales</taxon>
        <taxon>Paracoccaceae</taxon>
        <taxon>Sedimentitalea</taxon>
    </lineage>
</organism>
<protein>
    <recommendedName>
        <fullName evidence="1">Glycosyltransferase 2-like domain-containing protein</fullName>
    </recommendedName>
</protein>
<proteinExistence type="predicted"/>
<evidence type="ECO:0000313" key="3">
    <source>
        <dbReference type="Proteomes" id="UP000182466"/>
    </source>
</evidence>
<dbReference type="InterPro" id="IPR001173">
    <property type="entry name" value="Glyco_trans_2-like"/>
</dbReference>
<feature type="domain" description="Glycosyltransferase 2-like" evidence="1">
    <location>
        <begin position="9"/>
        <end position="124"/>
    </location>
</feature>
<keyword evidence="3" id="KW-1185">Reference proteome</keyword>
<reference evidence="2 3" key="1">
    <citation type="submission" date="2016-10" db="EMBL/GenBank/DDBJ databases">
        <authorList>
            <person name="de Groot N.N."/>
        </authorList>
    </citation>
    <scope>NUCLEOTIDE SEQUENCE [LARGE SCALE GENOMIC DNA]</scope>
    <source>
        <strain evidence="2 3">CGMCC 1.10959</strain>
    </source>
</reference>
<dbReference type="AlphaFoldDB" id="A0A1I7DLM1"/>